<dbReference type="InterPro" id="IPR051758">
    <property type="entry name" value="ERF/AP2-like"/>
</dbReference>
<reference evidence="13" key="1">
    <citation type="submission" date="2024-07" db="EMBL/GenBank/DDBJ databases">
        <title>Two chromosome-level genome assemblies of Korean endemic species Abeliophyllum distichum and Forsythia ovata (Oleaceae).</title>
        <authorList>
            <person name="Jang H."/>
        </authorList>
    </citation>
    <scope>NUCLEOTIDE SEQUENCE [LARGE SCALE GENOMIC DNA]</scope>
</reference>
<protein>
    <submittedName>
        <fullName evidence="12">Ethylene-responsive transcription factor</fullName>
    </submittedName>
</protein>
<keyword evidence="4" id="KW-0805">Transcription regulation</keyword>
<evidence type="ECO:0000256" key="7">
    <source>
        <dbReference type="ARBA" id="ARBA00023163"/>
    </source>
</evidence>
<evidence type="ECO:0000256" key="10">
    <source>
        <dbReference type="SAM" id="MobiDB-lite"/>
    </source>
</evidence>
<dbReference type="PROSITE" id="PS51032">
    <property type="entry name" value="AP2_ERF"/>
    <property type="match status" value="1"/>
</dbReference>
<dbReference type="InterPro" id="IPR001471">
    <property type="entry name" value="AP2/ERF_dom"/>
</dbReference>
<keyword evidence="5" id="KW-0238">DNA-binding</keyword>
<evidence type="ECO:0000256" key="2">
    <source>
        <dbReference type="ARBA" id="ARBA00022745"/>
    </source>
</evidence>
<evidence type="ECO:0000256" key="1">
    <source>
        <dbReference type="ARBA" id="ARBA00004123"/>
    </source>
</evidence>
<feature type="region of interest" description="Disordered" evidence="10">
    <location>
        <begin position="207"/>
        <end position="238"/>
    </location>
</feature>
<dbReference type="PRINTS" id="PR00367">
    <property type="entry name" value="ETHRSPELEMNT"/>
</dbReference>
<dbReference type="GO" id="GO:0000976">
    <property type="term" value="F:transcription cis-regulatory region binding"/>
    <property type="evidence" value="ECO:0007669"/>
    <property type="project" value="UniProtKB-ARBA"/>
</dbReference>
<proteinExistence type="inferred from homology"/>
<keyword evidence="13" id="KW-1185">Reference proteome</keyword>
<dbReference type="Gene3D" id="3.30.730.10">
    <property type="entry name" value="AP2/ERF domain"/>
    <property type="match status" value="1"/>
</dbReference>
<evidence type="ECO:0000256" key="9">
    <source>
        <dbReference type="ARBA" id="ARBA00024343"/>
    </source>
</evidence>
<evidence type="ECO:0000256" key="3">
    <source>
        <dbReference type="ARBA" id="ARBA00022821"/>
    </source>
</evidence>
<organism evidence="12 13">
    <name type="scientific">Abeliophyllum distichum</name>
    <dbReference type="NCBI Taxonomy" id="126358"/>
    <lineage>
        <taxon>Eukaryota</taxon>
        <taxon>Viridiplantae</taxon>
        <taxon>Streptophyta</taxon>
        <taxon>Embryophyta</taxon>
        <taxon>Tracheophyta</taxon>
        <taxon>Spermatophyta</taxon>
        <taxon>Magnoliopsida</taxon>
        <taxon>eudicotyledons</taxon>
        <taxon>Gunneridae</taxon>
        <taxon>Pentapetalae</taxon>
        <taxon>asterids</taxon>
        <taxon>lamiids</taxon>
        <taxon>Lamiales</taxon>
        <taxon>Oleaceae</taxon>
        <taxon>Forsythieae</taxon>
        <taxon>Abeliophyllum</taxon>
    </lineage>
</organism>
<dbReference type="EMBL" id="JBFOLK010000014">
    <property type="protein sequence ID" value="KAL2460245.1"/>
    <property type="molecule type" value="Genomic_DNA"/>
</dbReference>
<keyword evidence="2" id="KW-0936">Ethylene signaling pathway</keyword>
<feature type="domain" description="AP2/ERF" evidence="11">
    <location>
        <begin position="140"/>
        <end position="197"/>
    </location>
</feature>
<name>A0ABD1P8P5_9LAMI</name>
<keyword evidence="6" id="KW-0010">Activator</keyword>
<evidence type="ECO:0000256" key="8">
    <source>
        <dbReference type="ARBA" id="ARBA00023242"/>
    </source>
</evidence>
<evidence type="ECO:0000313" key="13">
    <source>
        <dbReference type="Proteomes" id="UP001604336"/>
    </source>
</evidence>
<evidence type="ECO:0000256" key="4">
    <source>
        <dbReference type="ARBA" id="ARBA00023015"/>
    </source>
</evidence>
<feature type="region of interest" description="Disordered" evidence="10">
    <location>
        <begin position="1"/>
        <end position="36"/>
    </location>
</feature>
<comment type="subcellular location">
    <subcellularLocation>
        <location evidence="1">Nucleus</location>
    </subcellularLocation>
</comment>
<dbReference type="GO" id="GO:0006952">
    <property type="term" value="P:defense response"/>
    <property type="evidence" value="ECO:0007669"/>
    <property type="project" value="UniProtKB-KW"/>
</dbReference>
<keyword evidence="7" id="KW-0804">Transcription</keyword>
<dbReference type="SUPFAM" id="SSF54171">
    <property type="entry name" value="DNA-binding domain"/>
    <property type="match status" value="1"/>
</dbReference>
<dbReference type="Pfam" id="PF00847">
    <property type="entry name" value="AP2"/>
    <property type="match status" value="1"/>
</dbReference>
<dbReference type="GO" id="GO:0005634">
    <property type="term" value="C:nucleus"/>
    <property type="evidence" value="ECO:0007669"/>
    <property type="project" value="UniProtKB-SubCell"/>
</dbReference>
<evidence type="ECO:0000256" key="5">
    <source>
        <dbReference type="ARBA" id="ARBA00023125"/>
    </source>
</evidence>
<comment type="similarity">
    <text evidence="9">Belongs to the AP2/ERF transcription factor family. ERF subfamily.</text>
</comment>
<accession>A0ABD1P8P5</accession>
<keyword evidence="8" id="KW-0539">Nucleus</keyword>
<dbReference type="GO" id="GO:0009873">
    <property type="term" value="P:ethylene-activated signaling pathway"/>
    <property type="evidence" value="ECO:0007669"/>
    <property type="project" value="UniProtKB-KW"/>
</dbReference>
<evidence type="ECO:0000313" key="12">
    <source>
        <dbReference type="EMBL" id="KAL2460245.1"/>
    </source>
</evidence>
<dbReference type="CDD" id="cd00018">
    <property type="entry name" value="AP2"/>
    <property type="match status" value="1"/>
</dbReference>
<keyword evidence="3" id="KW-0611">Plant defense</keyword>
<dbReference type="InterPro" id="IPR016177">
    <property type="entry name" value="DNA-bd_dom_sf"/>
</dbReference>
<dbReference type="FunFam" id="3.30.730.10:FF:000001">
    <property type="entry name" value="Ethylene-responsive transcription factor 2"/>
    <property type="match status" value="1"/>
</dbReference>
<comment type="caution">
    <text evidence="12">The sequence shown here is derived from an EMBL/GenBank/DDBJ whole genome shotgun (WGS) entry which is preliminary data.</text>
</comment>
<dbReference type="PANTHER" id="PTHR31657">
    <property type="entry name" value="ETHYLENE-RESPONSIVE TRANSCRIPTION FACTOR ERF061"/>
    <property type="match status" value="1"/>
</dbReference>
<dbReference type="Proteomes" id="UP001604336">
    <property type="component" value="Unassembled WGS sequence"/>
</dbReference>
<dbReference type="SMART" id="SM00380">
    <property type="entry name" value="AP2"/>
    <property type="match status" value="1"/>
</dbReference>
<sequence length="287" mass="31914">MQRSAKRFKQEGSSSMNHPTLTPPTAATPPPRLTSEEEVSVMIAALKNVITGGATTATSMDASHDLRMLSHFDYASATSSSPSSTSLSKEEVLFSVAQETETCQFCRIEGCLGCNYFGPATVAVDEKKQKDVAVKKKKKNYRGVRQRPWGKWSAEIRDPRKATRVWLGTFETAEDAARAYDRAAIEFRGPRAKLNFPFADYTATAAPDSASVPATSSHQPTPSSQHHNQQENLHQENAGNNEISTETEVGTCSEKDFWDVIGEEEIEKWMTDDNDGFQRTRFFRFSQ</sequence>
<dbReference type="InterPro" id="IPR036955">
    <property type="entry name" value="AP2/ERF_dom_sf"/>
</dbReference>
<gene>
    <name evidence="12" type="ORF">Adt_43665</name>
</gene>
<dbReference type="AlphaFoldDB" id="A0ABD1P8P5"/>
<evidence type="ECO:0000256" key="6">
    <source>
        <dbReference type="ARBA" id="ARBA00023159"/>
    </source>
</evidence>
<feature type="compositionally biased region" description="Low complexity" evidence="10">
    <location>
        <begin position="215"/>
        <end position="237"/>
    </location>
</feature>
<dbReference type="PANTHER" id="PTHR31657:SF87">
    <property type="entry name" value="ETHYLENE-RESPONSIVE TRANSCRIPTION FACTOR RAP2-13"/>
    <property type="match status" value="1"/>
</dbReference>
<evidence type="ECO:0000259" key="11">
    <source>
        <dbReference type="PROSITE" id="PS51032"/>
    </source>
</evidence>